<evidence type="ECO:0000313" key="18">
    <source>
        <dbReference type="Proteomes" id="UP000001625"/>
    </source>
</evidence>
<dbReference type="InterPro" id="IPR029787">
    <property type="entry name" value="Nucleotide_cyclase"/>
</dbReference>
<dbReference type="FunFam" id="3.20.20.450:FF:000001">
    <property type="entry name" value="Cyclic di-GMP phosphodiesterase yahA"/>
    <property type="match status" value="1"/>
</dbReference>
<feature type="transmembrane region" description="Helical" evidence="12">
    <location>
        <begin position="19"/>
        <end position="36"/>
    </location>
</feature>
<dbReference type="eggNOG" id="COG5001">
    <property type="taxonomic scope" value="Bacteria"/>
</dbReference>
<dbReference type="CDD" id="cd00130">
    <property type="entry name" value="PAS"/>
    <property type="match status" value="1"/>
</dbReference>
<dbReference type="FunFam" id="3.30.70.270:FF:000001">
    <property type="entry name" value="Diguanylate cyclase domain protein"/>
    <property type="match status" value="1"/>
</dbReference>
<dbReference type="NCBIfam" id="TIGR00254">
    <property type="entry name" value="GGDEF"/>
    <property type="match status" value="1"/>
</dbReference>
<keyword evidence="4 12" id="KW-0812">Transmembrane</keyword>
<dbReference type="InterPro" id="IPR043128">
    <property type="entry name" value="Rev_trsase/Diguanyl_cyclase"/>
</dbReference>
<dbReference type="InterPro" id="IPR025201">
    <property type="entry name" value="KdpD_TM"/>
</dbReference>
<dbReference type="SMART" id="SM00091">
    <property type="entry name" value="PAS"/>
    <property type="match status" value="1"/>
</dbReference>
<accession>D5CS79</accession>
<keyword evidence="7" id="KW-0067">ATP-binding</keyword>
<evidence type="ECO:0000256" key="4">
    <source>
        <dbReference type="ARBA" id="ARBA00022692"/>
    </source>
</evidence>
<dbReference type="InterPro" id="IPR000700">
    <property type="entry name" value="PAS-assoc_C"/>
</dbReference>
<comment type="catalytic activity">
    <reaction evidence="11">
        <text>3',3'-c-di-GMP + H2O = 5'-phosphoguanylyl(3'-&gt;5')guanosine + H(+)</text>
        <dbReference type="Rhea" id="RHEA:24902"/>
        <dbReference type="ChEBI" id="CHEBI:15377"/>
        <dbReference type="ChEBI" id="CHEBI:15378"/>
        <dbReference type="ChEBI" id="CHEBI:58754"/>
        <dbReference type="ChEBI" id="CHEBI:58805"/>
        <dbReference type="EC" id="3.1.4.52"/>
    </reaction>
    <physiologicalReaction direction="left-to-right" evidence="11">
        <dbReference type="Rhea" id="RHEA:24903"/>
    </physiologicalReaction>
</comment>
<evidence type="ECO:0000256" key="7">
    <source>
        <dbReference type="ARBA" id="ARBA00022840"/>
    </source>
</evidence>
<dbReference type="InterPro" id="IPR001610">
    <property type="entry name" value="PAC"/>
</dbReference>
<dbReference type="CDD" id="cd01949">
    <property type="entry name" value="GGDEF"/>
    <property type="match status" value="1"/>
</dbReference>
<feature type="domain" description="EAL" evidence="15">
    <location>
        <begin position="438"/>
        <end position="692"/>
    </location>
</feature>
<dbReference type="CDD" id="cd01948">
    <property type="entry name" value="EAL"/>
    <property type="match status" value="1"/>
</dbReference>
<gene>
    <name evidence="17" type="ordered locus">Slit_1582</name>
</gene>
<dbReference type="InterPro" id="IPR052155">
    <property type="entry name" value="Biofilm_reg_signaling"/>
</dbReference>
<dbReference type="InterPro" id="IPR000160">
    <property type="entry name" value="GGDEF_dom"/>
</dbReference>
<dbReference type="GO" id="GO:0000160">
    <property type="term" value="P:phosphorelay signal transduction system"/>
    <property type="evidence" value="ECO:0007669"/>
    <property type="project" value="UniProtKB-KW"/>
</dbReference>
<keyword evidence="18" id="KW-1185">Reference proteome</keyword>
<dbReference type="PANTHER" id="PTHR44757">
    <property type="entry name" value="DIGUANYLATE CYCLASE DGCP"/>
    <property type="match status" value="1"/>
</dbReference>
<dbReference type="SMART" id="SM00267">
    <property type="entry name" value="GGDEF"/>
    <property type="match status" value="1"/>
</dbReference>
<dbReference type="InterPro" id="IPR001633">
    <property type="entry name" value="EAL_dom"/>
</dbReference>
<evidence type="ECO:0000259" key="13">
    <source>
        <dbReference type="PROSITE" id="PS50112"/>
    </source>
</evidence>
<evidence type="ECO:0000256" key="5">
    <source>
        <dbReference type="ARBA" id="ARBA00022741"/>
    </source>
</evidence>
<dbReference type="PROSITE" id="PS50113">
    <property type="entry name" value="PAC"/>
    <property type="match status" value="1"/>
</dbReference>
<dbReference type="GO" id="GO:0005524">
    <property type="term" value="F:ATP binding"/>
    <property type="evidence" value="ECO:0007669"/>
    <property type="project" value="UniProtKB-KW"/>
</dbReference>
<evidence type="ECO:0000259" key="15">
    <source>
        <dbReference type="PROSITE" id="PS50883"/>
    </source>
</evidence>
<dbReference type="Gene3D" id="3.30.70.270">
    <property type="match status" value="1"/>
</dbReference>
<dbReference type="KEGG" id="slt:Slit_1582"/>
<dbReference type="Gene3D" id="1.20.120.620">
    <property type="entry name" value="Backbone structure of the membrane domain of e. Coli histidine kinase receptor kdpd"/>
    <property type="match status" value="1"/>
</dbReference>
<proteinExistence type="predicted"/>
<dbReference type="InterPro" id="IPR000014">
    <property type="entry name" value="PAS"/>
</dbReference>
<dbReference type="GO" id="GO:0016301">
    <property type="term" value="F:kinase activity"/>
    <property type="evidence" value="ECO:0007669"/>
    <property type="project" value="UniProtKB-KW"/>
</dbReference>
<dbReference type="Pfam" id="PF00990">
    <property type="entry name" value="GGDEF"/>
    <property type="match status" value="1"/>
</dbReference>
<keyword evidence="10 12" id="KW-0472">Membrane</keyword>
<feature type="domain" description="PAS" evidence="13">
    <location>
        <begin position="149"/>
        <end position="180"/>
    </location>
</feature>
<evidence type="ECO:0000256" key="12">
    <source>
        <dbReference type="SAM" id="Phobius"/>
    </source>
</evidence>
<dbReference type="PANTHER" id="PTHR44757:SF2">
    <property type="entry name" value="BIOFILM ARCHITECTURE MAINTENANCE PROTEIN MBAA"/>
    <property type="match status" value="1"/>
</dbReference>
<evidence type="ECO:0000256" key="8">
    <source>
        <dbReference type="ARBA" id="ARBA00022989"/>
    </source>
</evidence>
<dbReference type="Pfam" id="PF13426">
    <property type="entry name" value="PAS_9"/>
    <property type="match status" value="1"/>
</dbReference>
<evidence type="ECO:0000256" key="6">
    <source>
        <dbReference type="ARBA" id="ARBA00022777"/>
    </source>
</evidence>
<dbReference type="InterPro" id="IPR035919">
    <property type="entry name" value="EAL_sf"/>
</dbReference>
<keyword evidence="6" id="KW-0418">Kinase</keyword>
<dbReference type="GO" id="GO:0071732">
    <property type="term" value="P:cellular response to nitric oxide"/>
    <property type="evidence" value="ECO:0007669"/>
    <property type="project" value="UniProtKB-ARBA"/>
</dbReference>
<evidence type="ECO:0000256" key="3">
    <source>
        <dbReference type="ARBA" id="ARBA00022679"/>
    </source>
</evidence>
<dbReference type="Proteomes" id="UP000001625">
    <property type="component" value="Chromosome"/>
</dbReference>
<dbReference type="SUPFAM" id="SSF55785">
    <property type="entry name" value="PYP-like sensor domain (PAS domain)"/>
    <property type="match status" value="1"/>
</dbReference>
<dbReference type="AlphaFoldDB" id="D5CS79"/>
<evidence type="ECO:0000259" key="16">
    <source>
        <dbReference type="PROSITE" id="PS50887"/>
    </source>
</evidence>
<dbReference type="SMART" id="SM00052">
    <property type="entry name" value="EAL"/>
    <property type="match status" value="1"/>
</dbReference>
<evidence type="ECO:0000259" key="14">
    <source>
        <dbReference type="PROSITE" id="PS50113"/>
    </source>
</evidence>
<dbReference type="GO" id="GO:0016020">
    <property type="term" value="C:membrane"/>
    <property type="evidence" value="ECO:0007669"/>
    <property type="project" value="UniProtKB-SubCell"/>
</dbReference>
<organism evidence="17 18">
    <name type="scientific">Sideroxydans lithotrophicus (strain ES-1)</name>
    <dbReference type="NCBI Taxonomy" id="580332"/>
    <lineage>
        <taxon>Bacteria</taxon>
        <taxon>Pseudomonadati</taxon>
        <taxon>Pseudomonadota</taxon>
        <taxon>Betaproteobacteria</taxon>
        <taxon>Nitrosomonadales</taxon>
        <taxon>Gallionellaceae</taxon>
        <taxon>Sideroxydans</taxon>
    </lineage>
</organism>
<evidence type="ECO:0000256" key="1">
    <source>
        <dbReference type="ARBA" id="ARBA00004141"/>
    </source>
</evidence>
<dbReference type="GO" id="GO:0071111">
    <property type="term" value="F:cyclic-guanylate-specific phosphodiesterase activity"/>
    <property type="evidence" value="ECO:0007669"/>
    <property type="project" value="UniProtKB-EC"/>
</dbReference>
<dbReference type="InterPro" id="IPR035965">
    <property type="entry name" value="PAS-like_dom_sf"/>
</dbReference>
<dbReference type="Pfam" id="PF00563">
    <property type="entry name" value="EAL"/>
    <property type="match status" value="1"/>
</dbReference>
<dbReference type="Gene3D" id="3.30.450.20">
    <property type="entry name" value="PAS domain"/>
    <property type="match status" value="1"/>
</dbReference>
<dbReference type="PROSITE" id="PS50112">
    <property type="entry name" value="PAS"/>
    <property type="match status" value="1"/>
</dbReference>
<protein>
    <submittedName>
        <fullName evidence="17">Diguanylate cyclase/phosphodiesterase with PAS/PAC sensor(S)</fullName>
    </submittedName>
</protein>
<feature type="domain" description="PAC" evidence="14">
    <location>
        <begin position="207"/>
        <end position="259"/>
    </location>
</feature>
<dbReference type="SUPFAM" id="SSF141868">
    <property type="entry name" value="EAL domain-like"/>
    <property type="match status" value="1"/>
</dbReference>
<sequence length="694" mass="78255">MVECGECLGTDERNGVHHYLLPVVLMTLALWVRLTIAPVQAGLQYLTFFPAVALSCILGGYRAGLVAVIIGATCATYIFTPPYYSFSIESFQASLWSNTVFFMDGLIVSFAVEAMHRYRQKYASELKTAEESAAWLRIASVAFESQEGIMITDSKGRILRVNKAFTESTGYSVDEIIGQTPRLLKSNRHDSAFYAAMWESITRSGSWQGEVWDRRKNGEIYPKWLSITAIKDADGNVTNYVGTHTDISERKTAEEEIRNLAFYDPLTQLPNRRLLQDRLQHAMSSTERNRKGGALLFLDLDNFKSINDTLGHTAGDNLLQQVAQRLTSCVREDDTVSRIGGDEFVVMLEYLSNEVLEAAAQAETIGEKIIAELNQPYYLGGQELYNTPSIGITLFDDNRNGYEDLFKQADIAMYQAKKSGRNTLRFFDPKMQGSINTRVALERELRKALDSQQFRLHYQIQVDSSGLPFGVEALIRWLHPERGLVPPFEFISLAEETGLICPIGEWVLETACKQLKLWERHELTQDLIMSVNVSAKQFYQSDFVVKVLEAIHRHDVNPSLLKLELTESMLLDKIEDTISTMNALKAVGVRFSLDDFGTGYSSLQYLKRLPLNQLKIDRSFVRDIAVDSSDEAIVSTIIAMAHSLNLDVIAEGVETDEQKQILLNKGCIHYQGYLFGKPVPIEQLEVMLKQDCLC</sequence>
<dbReference type="Pfam" id="PF13493">
    <property type="entry name" value="DUF4118"/>
    <property type="match status" value="1"/>
</dbReference>
<keyword evidence="8 12" id="KW-1133">Transmembrane helix</keyword>
<dbReference type="SMART" id="SM00086">
    <property type="entry name" value="PAC"/>
    <property type="match status" value="1"/>
</dbReference>
<evidence type="ECO:0000256" key="11">
    <source>
        <dbReference type="ARBA" id="ARBA00051114"/>
    </source>
</evidence>
<keyword evidence="2" id="KW-0597">Phosphoprotein</keyword>
<evidence type="ECO:0000256" key="9">
    <source>
        <dbReference type="ARBA" id="ARBA00023012"/>
    </source>
</evidence>
<dbReference type="HOGENOM" id="CLU_000445_70_20_4"/>
<dbReference type="Gene3D" id="3.20.20.450">
    <property type="entry name" value="EAL domain"/>
    <property type="match status" value="1"/>
</dbReference>
<keyword evidence="9" id="KW-0902">Two-component regulatory system</keyword>
<evidence type="ECO:0000256" key="2">
    <source>
        <dbReference type="ARBA" id="ARBA00022553"/>
    </source>
</evidence>
<dbReference type="SUPFAM" id="SSF55073">
    <property type="entry name" value="Nucleotide cyclase"/>
    <property type="match status" value="1"/>
</dbReference>
<dbReference type="PROSITE" id="PS50887">
    <property type="entry name" value="GGDEF"/>
    <property type="match status" value="1"/>
</dbReference>
<comment type="subcellular location">
    <subcellularLocation>
        <location evidence="1">Membrane</location>
        <topology evidence="1">Multi-pass membrane protein</topology>
    </subcellularLocation>
</comment>
<evidence type="ECO:0000313" key="17">
    <source>
        <dbReference type="EMBL" id="ADE11815.1"/>
    </source>
</evidence>
<dbReference type="PROSITE" id="PS50883">
    <property type="entry name" value="EAL"/>
    <property type="match status" value="1"/>
</dbReference>
<reference evidence="17 18" key="1">
    <citation type="submission" date="2010-03" db="EMBL/GenBank/DDBJ databases">
        <title>Complete sequence of Sideroxydans lithotrophicus ES-1.</title>
        <authorList>
            <consortium name="US DOE Joint Genome Institute"/>
            <person name="Lucas S."/>
            <person name="Copeland A."/>
            <person name="Lapidus A."/>
            <person name="Cheng J.-F."/>
            <person name="Bruce D."/>
            <person name="Goodwin L."/>
            <person name="Pitluck S."/>
            <person name="Munk A.C."/>
            <person name="Detter J.C."/>
            <person name="Han C."/>
            <person name="Tapia R."/>
            <person name="Larimer F."/>
            <person name="Land M."/>
            <person name="Hauser L."/>
            <person name="Kyrpides N."/>
            <person name="Ivanova N."/>
            <person name="Emerson D."/>
            <person name="Woyke T."/>
        </authorList>
    </citation>
    <scope>NUCLEOTIDE SEQUENCE [LARGE SCALE GENOMIC DNA]</scope>
    <source>
        <strain evidence="17 18">ES-1</strain>
    </source>
</reference>
<keyword evidence="5" id="KW-0547">Nucleotide-binding</keyword>
<dbReference type="NCBIfam" id="TIGR00229">
    <property type="entry name" value="sensory_box"/>
    <property type="match status" value="1"/>
</dbReference>
<feature type="domain" description="GGDEF" evidence="16">
    <location>
        <begin position="291"/>
        <end position="429"/>
    </location>
</feature>
<feature type="transmembrane region" description="Helical" evidence="12">
    <location>
        <begin position="48"/>
        <end position="79"/>
    </location>
</feature>
<dbReference type="EMBL" id="CP001965">
    <property type="protein sequence ID" value="ADE11815.1"/>
    <property type="molecule type" value="Genomic_DNA"/>
</dbReference>
<keyword evidence="3" id="KW-0808">Transferase</keyword>
<dbReference type="STRING" id="580332.Slit_1582"/>
<name>D5CS79_SIDLE</name>
<dbReference type="InterPro" id="IPR038318">
    <property type="entry name" value="KdpD_sf"/>
</dbReference>
<evidence type="ECO:0000256" key="10">
    <source>
        <dbReference type="ARBA" id="ARBA00023136"/>
    </source>
</evidence>